<protein>
    <submittedName>
        <fullName evidence="8">Putative integrase</fullName>
    </submittedName>
</protein>
<dbReference type="InterPro" id="IPR013762">
    <property type="entry name" value="Integrase-like_cat_sf"/>
</dbReference>
<dbReference type="InterPro" id="IPR010998">
    <property type="entry name" value="Integrase_recombinase_N"/>
</dbReference>
<dbReference type="PANTHER" id="PTHR30349:SF41">
    <property type="entry name" value="INTEGRASE_RECOMBINASE PROTEIN MJ0367-RELATED"/>
    <property type="match status" value="1"/>
</dbReference>
<dbReference type="STRING" id="1337093.MBELCI_3165"/>
<reference evidence="8" key="1">
    <citation type="journal article" date="2013" name="Genome Announc.">
        <title>Draft Genome Sequence of Loktanella cinnabarina LL-001T, Isolated from Deep-Sea Floor Sediment.</title>
        <authorList>
            <person name="Nishi S."/>
            <person name="Tsubouchi T."/>
            <person name="Takaki Y."/>
            <person name="Koyanagi R."/>
            <person name="Satoh N."/>
            <person name="Maruyama T."/>
            <person name="Hatada Y."/>
        </authorList>
    </citation>
    <scope>NUCLEOTIDE SEQUENCE [LARGE SCALE GENOMIC DNA]</scope>
    <source>
        <strain evidence="8">LL-001</strain>
    </source>
</reference>
<dbReference type="Pfam" id="PF00589">
    <property type="entry name" value="Phage_integrase"/>
    <property type="match status" value="1"/>
</dbReference>
<evidence type="ECO:0000313" key="8">
    <source>
        <dbReference type="EMBL" id="GAD57113.1"/>
    </source>
</evidence>
<dbReference type="PROSITE" id="PS51900">
    <property type="entry name" value="CB"/>
    <property type="match status" value="1"/>
</dbReference>
<dbReference type="GO" id="GO:0003677">
    <property type="term" value="F:DNA binding"/>
    <property type="evidence" value="ECO:0007669"/>
    <property type="project" value="UniProtKB-UniRule"/>
</dbReference>
<keyword evidence="3 5" id="KW-0238">DNA-binding</keyword>
<sequence>MSVGSVWGKRVWKSGTKLPHYLNQRRRRWYAELDIPKKLRPLFNGKARFVESLKTESRSEAERRAPLLVARWKAEIEAAKTGNTAPLEDLRDAAMSWRELLDREPDPEQRGKYEMILSDKAVEAEERQRGAGEALYKLATRQWVEISEKVEDWLLTLDNEPKTLDMKRSDLSRFSQRFRTTKKVTRKSVQLWVHELQHEDGLKAPTARRIISACRGYWGYLQRLDIVPDDVDPFREVVQRKAKKSKADVANRRKSFTAGETTALLDGAVDSGDLDLGRLIALGMWTGCRVEELCALQVHDVQSDRFKIVDAKSEAGWREVPIHSQLRPLLQRLCAASIDGYVLSGLTKNKYGDRSNAIGKRFGRLKSRLGFDHTYVFHSIRKTVATQFDAAGIPEAISARIIGHDIPTMTYGVYSGGAPFEKKQAALEVLAYPSGQYPLSDLWPGGLDS</sequence>
<organism evidence="8 9">
    <name type="scientific">Limimaricola cinnabarinus LL-001</name>
    <dbReference type="NCBI Taxonomy" id="1337093"/>
    <lineage>
        <taxon>Bacteria</taxon>
        <taxon>Pseudomonadati</taxon>
        <taxon>Pseudomonadota</taxon>
        <taxon>Alphaproteobacteria</taxon>
        <taxon>Rhodobacterales</taxon>
        <taxon>Paracoccaceae</taxon>
        <taxon>Limimaricola</taxon>
    </lineage>
</organism>
<dbReference type="AlphaFoldDB" id="U3AQU5"/>
<dbReference type="PROSITE" id="PS51898">
    <property type="entry name" value="TYR_RECOMBINASE"/>
    <property type="match status" value="1"/>
</dbReference>
<keyword evidence="2" id="KW-0229">DNA integration</keyword>
<dbReference type="InterPro" id="IPR002104">
    <property type="entry name" value="Integrase_catalytic"/>
</dbReference>
<evidence type="ECO:0000259" key="6">
    <source>
        <dbReference type="PROSITE" id="PS51898"/>
    </source>
</evidence>
<evidence type="ECO:0000256" key="5">
    <source>
        <dbReference type="PROSITE-ProRule" id="PRU01248"/>
    </source>
</evidence>
<evidence type="ECO:0000256" key="4">
    <source>
        <dbReference type="ARBA" id="ARBA00023172"/>
    </source>
</evidence>
<comment type="caution">
    <text evidence="8">The sequence shown here is derived from an EMBL/GenBank/DDBJ whole genome shotgun (WGS) entry which is preliminary data.</text>
</comment>
<dbReference type="Pfam" id="PF20172">
    <property type="entry name" value="DUF6538"/>
    <property type="match status" value="1"/>
</dbReference>
<dbReference type="SUPFAM" id="SSF56349">
    <property type="entry name" value="DNA breaking-rejoining enzymes"/>
    <property type="match status" value="1"/>
</dbReference>
<feature type="domain" description="Tyr recombinase" evidence="6">
    <location>
        <begin position="251"/>
        <end position="427"/>
    </location>
</feature>
<dbReference type="GO" id="GO:0006310">
    <property type="term" value="P:DNA recombination"/>
    <property type="evidence" value="ECO:0007669"/>
    <property type="project" value="UniProtKB-KW"/>
</dbReference>
<keyword evidence="9" id="KW-1185">Reference proteome</keyword>
<evidence type="ECO:0000256" key="2">
    <source>
        <dbReference type="ARBA" id="ARBA00022908"/>
    </source>
</evidence>
<dbReference type="InterPro" id="IPR050090">
    <property type="entry name" value="Tyrosine_recombinase_XerCD"/>
</dbReference>
<evidence type="ECO:0000259" key="7">
    <source>
        <dbReference type="PROSITE" id="PS51900"/>
    </source>
</evidence>
<dbReference type="InterPro" id="IPR046668">
    <property type="entry name" value="DUF6538"/>
</dbReference>
<evidence type="ECO:0000256" key="3">
    <source>
        <dbReference type="ARBA" id="ARBA00023125"/>
    </source>
</evidence>
<keyword evidence="4" id="KW-0233">DNA recombination</keyword>
<dbReference type="Proteomes" id="UP000016566">
    <property type="component" value="Unassembled WGS sequence"/>
</dbReference>
<evidence type="ECO:0000313" key="9">
    <source>
        <dbReference type="Proteomes" id="UP000016566"/>
    </source>
</evidence>
<feature type="domain" description="Core-binding (CB)" evidence="7">
    <location>
        <begin position="144"/>
        <end position="222"/>
    </location>
</feature>
<proteinExistence type="inferred from homology"/>
<comment type="similarity">
    <text evidence="1">Belongs to the 'phage' integrase family.</text>
</comment>
<dbReference type="InterPro" id="IPR011010">
    <property type="entry name" value="DNA_brk_join_enz"/>
</dbReference>
<dbReference type="EMBL" id="BATB01000061">
    <property type="protein sequence ID" value="GAD57113.1"/>
    <property type="molecule type" value="Genomic_DNA"/>
</dbReference>
<accession>U3AQU5</accession>
<gene>
    <name evidence="8" type="ORF">MBELCI_3165</name>
</gene>
<dbReference type="Gene3D" id="1.10.443.10">
    <property type="entry name" value="Intergrase catalytic core"/>
    <property type="match status" value="1"/>
</dbReference>
<name>U3AQU5_9RHOB</name>
<evidence type="ECO:0000256" key="1">
    <source>
        <dbReference type="ARBA" id="ARBA00008857"/>
    </source>
</evidence>
<dbReference type="Gene3D" id="1.10.150.130">
    <property type="match status" value="1"/>
</dbReference>
<dbReference type="GO" id="GO:0015074">
    <property type="term" value="P:DNA integration"/>
    <property type="evidence" value="ECO:0007669"/>
    <property type="project" value="UniProtKB-KW"/>
</dbReference>
<dbReference type="InterPro" id="IPR044068">
    <property type="entry name" value="CB"/>
</dbReference>
<dbReference type="eggNOG" id="COG0582">
    <property type="taxonomic scope" value="Bacteria"/>
</dbReference>
<dbReference type="PANTHER" id="PTHR30349">
    <property type="entry name" value="PHAGE INTEGRASE-RELATED"/>
    <property type="match status" value="1"/>
</dbReference>